<evidence type="ECO:0000313" key="13">
    <source>
        <dbReference type="EMBL" id="MFC0211472.1"/>
    </source>
</evidence>
<evidence type="ECO:0000259" key="12">
    <source>
        <dbReference type="PROSITE" id="PS50893"/>
    </source>
</evidence>
<keyword evidence="7 13" id="KW-0067">ATP-binding</keyword>
<reference evidence="13 14" key="1">
    <citation type="submission" date="2024-09" db="EMBL/GenBank/DDBJ databases">
        <authorList>
            <person name="Sun Q."/>
            <person name="Mori K."/>
        </authorList>
    </citation>
    <scope>NUCLEOTIDE SEQUENCE [LARGE SCALE GENOMIC DNA]</scope>
    <source>
        <strain evidence="13 14">CCM 7759</strain>
    </source>
</reference>
<evidence type="ECO:0000256" key="11">
    <source>
        <dbReference type="SAM" id="Phobius"/>
    </source>
</evidence>
<dbReference type="SMART" id="SM00382">
    <property type="entry name" value="AAA"/>
    <property type="match status" value="1"/>
</dbReference>
<dbReference type="PANTHER" id="PTHR43553">
    <property type="entry name" value="HEAVY METAL TRANSPORTER"/>
    <property type="match status" value="1"/>
</dbReference>
<comment type="similarity">
    <text evidence="2">Belongs to the ABC transporter superfamily.</text>
</comment>
<accession>A0ABV6DFT8</accession>
<evidence type="ECO:0000256" key="1">
    <source>
        <dbReference type="ARBA" id="ARBA00004141"/>
    </source>
</evidence>
<evidence type="ECO:0000256" key="6">
    <source>
        <dbReference type="ARBA" id="ARBA00022741"/>
    </source>
</evidence>
<dbReference type="InterPro" id="IPR015856">
    <property type="entry name" value="ABC_transpr_CbiO/EcfA_su"/>
</dbReference>
<dbReference type="CDD" id="cd03225">
    <property type="entry name" value="ABC_cobalt_CbiO_domain1"/>
    <property type="match status" value="1"/>
</dbReference>
<keyword evidence="9 11" id="KW-1133">Transmembrane helix</keyword>
<keyword evidence="8" id="KW-1278">Translocase</keyword>
<gene>
    <name evidence="13" type="ORF">ACFFK0_03245</name>
</gene>
<feature type="transmembrane region" description="Helical" evidence="11">
    <location>
        <begin position="507"/>
        <end position="528"/>
    </location>
</feature>
<evidence type="ECO:0000256" key="2">
    <source>
        <dbReference type="ARBA" id="ARBA00005417"/>
    </source>
</evidence>
<evidence type="ECO:0000256" key="9">
    <source>
        <dbReference type="ARBA" id="ARBA00022989"/>
    </source>
</evidence>
<evidence type="ECO:0000256" key="7">
    <source>
        <dbReference type="ARBA" id="ARBA00022840"/>
    </source>
</evidence>
<evidence type="ECO:0000256" key="8">
    <source>
        <dbReference type="ARBA" id="ARBA00022967"/>
    </source>
</evidence>
<dbReference type="RefSeq" id="WP_377468452.1">
    <property type="nucleotide sequence ID" value="NZ_JBHLWN010000019.1"/>
</dbReference>
<keyword evidence="10 11" id="KW-0472">Membrane</keyword>
<dbReference type="InterPro" id="IPR003339">
    <property type="entry name" value="ABC/ECF_trnsptr_transmembrane"/>
</dbReference>
<protein>
    <submittedName>
        <fullName evidence="13">ATP-binding cassette domain-containing protein</fullName>
    </submittedName>
</protein>
<dbReference type="Gene3D" id="3.40.50.300">
    <property type="entry name" value="P-loop containing nucleotide triphosphate hydrolases"/>
    <property type="match status" value="1"/>
</dbReference>
<evidence type="ECO:0000256" key="4">
    <source>
        <dbReference type="ARBA" id="ARBA00022475"/>
    </source>
</evidence>
<feature type="transmembrane region" description="Helical" evidence="11">
    <location>
        <begin position="708"/>
        <end position="724"/>
    </location>
</feature>
<feature type="domain" description="ABC transporter" evidence="12">
    <location>
        <begin position="5"/>
        <end position="244"/>
    </location>
</feature>
<comment type="subcellular location">
    <subcellularLocation>
        <location evidence="1">Membrane</location>
        <topology evidence="1">Multi-pass membrane protein</topology>
    </subcellularLocation>
</comment>
<sequence>MPIIAKGLEVVLSGKTGPRPLFRDLSLTLEDRQITLLVGVTGSGKSTLLDALSGLRPLDKGTVEIDGLPLWTKGKRVNRDANRKLGAVFQQPEQGLFAPTVRKELQYTLRPLSLPSDAAEQRIAEALRTVELPPGILERSPFLLSTGQQRRVVLASADAAKPSWLFLDEPTAALDPAGAAAVTRWLTRLRAEIGCGMVVATHDLDTFLPLADRVLVLEGGALAADASPAELAARPELLLQAGVGLPAYIETAVLLRHAGIAAAATPSAAELAEAIGCAIQSASRSPAAGAVALLDSAAEGQAGAEAQPQGIGQERIVWREAARNREAGRVAVREKRAECDVELKREADAVQAGTKHDAEQAKIELDTAPAGKKYDAEQARTEYDAAQAGTELDAAQAGTEYDAAKAGTEYDAAQAGTEYDAAHVGTELDAEQARTEYDAAKTGTEYDAAQKRVSECAAALEQPDMAGPTLGRPFWKAPQDALERLDPRAKWLFLVLVTSGIMLQRTWAGLAWSAAGAIVLSLAVRFPLHRYSKLWAGYLLVTGISMALAGAQWGELFRGEPGWFSSEHALATALSVLRFPPAIVLGLLFARTTSPMQVKRGLEQSLGRIAPLRVPVELLTFCTAMLFRFVPLLTGLWERFSRIVRMRGKSRAKPGSVGVRDVPAVLTPLLVTSFQLAEQLADAVEARGYVLGQTRTSSVRLKLSPADWWTMLIGTGLLIGLILLG</sequence>
<proteinExistence type="inferred from homology"/>
<feature type="transmembrane region" description="Helical" evidence="11">
    <location>
        <begin position="569"/>
        <end position="590"/>
    </location>
</feature>
<evidence type="ECO:0000313" key="14">
    <source>
        <dbReference type="Proteomes" id="UP001589776"/>
    </source>
</evidence>
<evidence type="ECO:0000256" key="3">
    <source>
        <dbReference type="ARBA" id="ARBA00022448"/>
    </source>
</evidence>
<feature type="transmembrane region" description="Helical" evidence="11">
    <location>
        <begin position="535"/>
        <end position="554"/>
    </location>
</feature>
<dbReference type="GO" id="GO:0005524">
    <property type="term" value="F:ATP binding"/>
    <property type="evidence" value="ECO:0007669"/>
    <property type="project" value="UniProtKB-KW"/>
</dbReference>
<dbReference type="PROSITE" id="PS50893">
    <property type="entry name" value="ABC_TRANSPORTER_2"/>
    <property type="match status" value="1"/>
</dbReference>
<dbReference type="SUPFAM" id="SSF52540">
    <property type="entry name" value="P-loop containing nucleoside triphosphate hydrolases"/>
    <property type="match status" value="1"/>
</dbReference>
<dbReference type="InterPro" id="IPR050095">
    <property type="entry name" value="ECF_ABC_transporter_ATP-bd"/>
</dbReference>
<evidence type="ECO:0000256" key="5">
    <source>
        <dbReference type="ARBA" id="ARBA00022692"/>
    </source>
</evidence>
<dbReference type="EMBL" id="JBHLWN010000019">
    <property type="protein sequence ID" value="MFC0211472.1"/>
    <property type="molecule type" value="Genomic_DNA"/>
</dbReference>
<dbReference type="InterPro" id="IPR003439">
    <property type="entry name" value="ABC_transporter-like_ATP-bd"/>
</dbReference>
<dbReference type="InterPro" id="IPR003593">
    <property type="entry name" value="AAA+_ATPase"/>
</dbReference>
<dbReference type="Pfam" id="PF00005">
    <property type="entry name" value="ABC_tran"/>
    <property type="match status" value="1"/>
</dbReference>
<dbReference type="Pfam" id="PF02361">
    <property type="entry name" value="CbiQ"/>
    <property type="match status" value="1"/>
</dbReference>
<keyword evidence="5 11" id="KW-0812">Transmembrane</keyword>
<dbReference type="InterPro" id="IPR027417">
    <property type="entry name" value="P-loop_NTPase"/>
</dbReference>
<dbReference type="CDD" id="cd16914">
    <property type="entry name" value="EcfT"/>
    <property type="match status" value="1"/>
</dbReference>
<name>A0ABV6DFT8_9BACL</name>
<keyword evidence="3" id="KW-0813">Transport</keyword>
<keyword evidence="14" id="KW-1185">Reference proteome</keyword>
<keyword evidence="4" id="KW-1003">Cell membrane</keyword>
<keyword evidence="6" id="KW-0547">Nucleotide-binding</keyword>
<dbReference type="PANTHER" id="PTHR43553:SF1">
    <property type="entry name" value="ABC TRANSPORTER I FAMILY MEMBER 11, CHLOROPLASTIC"/>
    <property type="match status" value="1"/>
</dbReference>
<comment type="caution">
    <text evidence="13">The sequence shown here is derived from an EMBL/GenBank/DDBJ whole genome shotgun (WGS) entry which is preliminary data.</text>
</comment>
<organism evidence="13 14">
    <name type="scientific">Paenibacillus chartarius</name>
    <dbReference type="NCBI Taxonomy" id="747481"/>
    <lineage>
        <taxon>Bacteria</taxon>
        <taxon>Bacillati</taxon>
        <taxon>Bacillota</taxon>
        <taxon>Bacilli</taxon>
        <taxon>Bacillales</taxon>
        <taxon>Paenibacillaceae</taxon>
        <taxon>Paenibacillus</taxon>
    </lineage>
</organism>
<evidence type="ECO:0000256" key="10">
    <source>
        <dbReference type="ARBA" id="ARBA00023136"/>
    </source>
</evidence>
<dbReference type="Proteomes" id="UP001589776">
    <property type="component" value="Unassembled WGS sequence"/>
</dbReference>